<evidence type="ECO:0000313" key="2">
    <source>
        <dbReference type="EMBL" id="CAH4033253.1"/>
    </source>
</evidence>
<protein>
    <submittedName>
        <fullName evidence="2">Uncharacterized protein</fullName>
    </submittedName>
</protein>
<dbReference type="Proteomes" id="UP001152562">
    <property type="component" value="Unassembled WGS sequence"/>
</dbReference>
<name>A0A9P0XFQ6_PIEBR</name>
<reference evidence="2" key="1">
    <citation type="submission" date="2022-05" db="EMBL/GenBank/DDBJ databases">
        <authorList>
            <person name="Okamura Y."/>
        </authorList>
    </citation>
    <scope>NUCLEOTIDE SEQUENCE</scope>
</reference>
<gene>
    <name evidence="2" type="ORF">PIBRA_LOCUS9559</name>
</gene>
<feature type="chain" id="PRO_5040480616" evidence="1">
    <location>
        <begin position="20"/>
        <end position="68"/>
    </location>
</feature>
<sequence>MMKILLFVCFFVLFYTALALPADPVDPKAAAVAATPPAGAAAPPAGLPTDNSGLGFFSLVTKSFQKLF</sequence>
<organism evidence="2 3">
    <name type="scientific">Pieris brassicae</name>
    <name type="common">White butterfly</name>
    <name type="synonym">Large white butterfly</name>
    <dbReference type="NCBI Taxonomy" id="7116"/>
    <lineage>
        <taxon>Eukaryota</taxon>
        <taxon>Metazoa</taxon>
        <taxon>Ecdysozoa</taxon>
        <taxon>Arthropoda</taxon>
        <taxon>Hexapoda</taxon>
        <taxon>Insecta</taxon>
        <taxon>Pterygota</taxon>
        <taxon>Neoptera</taxon>
        <taxon>Endopterygota</taxon>
        <taxon>Lepidoptera</taxon>
        <taxon>Glossata</taxon>
        <taxon>Ditrysia</taxon>
        <taxon>Papilionoidea</taxon>
        <taxon>Pieridae</taxon>
        <taxon>Pierinae</taxon>
        <taxon>Pieris</taxon>
    </lineage>
</organism>
<comment type="caution">
    <text evidence="2">The sequence shown here is derived from an EMBL/GenBank/DDBJ whole genome shotgun (WGS) entry which is preliminary data.</text>
</comment>
<dbReference type="EMBL" id="CALOZG010000029">
    <property type="protein sequence ID" value="CAH4033253.1"/>
    <property type="molecule type" value="Genomic_DNA"/>
</dbReference>
<dbReference type="AlphaFoldDB" id="A0A9P0XFQ6"/>
<keyword evidence="3" id="KW-1185">Reference proteome</keyword>
<feature type="signal peptide" evidence="1">
    <location>
        <begin position="1"/>
        <end position="19"/>
    </location>
</feature>
<proteinExistence type="predicted"/>
<keyword evidence="1" id="KW-0732">Signal</keyword>
<evidence type="ECO:0000313" key="3">
    <source>
        <dbReference type="Proteomes" id="UP001152562"/>
    </source>
</evidence>
<evidence type="ECO:0000256" key="1">
    <source>
        <dbReference type="SAM" id="SignalP"/>
    </source>
</evidence>
<accession>A0A9P0XFQ6</accession>